<dbReference type="InterPro" id="IPR036627">
    <property type="entry name" value="CobW-likC_sf"/>
</dbReference>
<dbReference type="EMBL" id="CAJNNV010000994">
    <property type="protein sequence ID" value="CAE8584043.1"/>
    <property type="molecule type" value="Genomic_DNA"/>
</dbReference>
<dbReference type="InterPro" id="IPR051316">
    <property type="entry name" value="Zinc-reg_GTPase_activator"/>
</dbReference>
<comment type="caution">
    <text evidence="8">The sequence shown here is derived from an EMBL/GenBank/DDBJ whole genome shotgun (WGS) entry which is preliminary data.</text>
</comment>
<keyword evidence="3" id="KW-0143">Chaperone</keyword>
<dbReference type="Proteomes" id="UP000654075">
    <property type="component" value="Unassembled WGS sequence"/>
</dbReference>
<dbReference type="CDD" id="cd03112">
    <property type="entry name" value="CobW-like"/>
    <property type="match status" value="1"/>
</dbReference>
<proteinExistence type="inferred from homology"/>
<evidence type="ECO:0000256" key="3">
    <source>
        <dbReference type="ARBA" id="ARBA00023186"/>
    </source>
</evidence>
<protein>
    <recommendedName>
        <fullName evidence="7">CobW C-terminal domain-containing protein</fullName>
    </recommendedName>
</protein>
<keyword evidence="2" id="KW-0378">Hydrolase</keyword>
<dbReference type="SUPFAM" id="SSF90002">
    <property type="entry name" value="Hypothetical protein YjiA, C-terminal domain"/>
    <property type="match status" value="1"/>
</dbReference>
<dbReference type="GO" id="GO:0000166">
    <property type="term" value="F:nucleotide binding"/>
    <property type="evidence" value="ECO:0007669"/>
    <property type="project" value="UniProtKB-KW"/>
</dbReference>
<dbReference type="Gene3D" id="3.30.1220.10">
    <property type="entry name" value="CobW-like, C-terminal domain"/>
    <property type="match status" value="1"/>
</dbReference>
<dbReference type="PANTHER" id="PTHR13748">
    <property type="entry name" value="COBW-RELATED"/>
    <property type="match status" value="1"/>
</dbReference>
<dbReference type="GO" id="GO:0005737">
    <property type="term" value="C:cytoplasm"/>
    <property type="evidence" value="ECO:0007669"/>
    <property type="project" value="TreeGrafter"/>
</dbReference>
<evidence type="ECO:0000256" key="1">
    <source>
        <dbReference type="ARBA" id="ARBA00022741"/>
    </source>
</evidence>
<evidence type="ECO:0000313" key="9">
    <source>
        <dbReference type="Proteomes" id="UP000654075"/>
    </source>
</evidence>
<dbReference type="PANTHER" id="PTHR13748:SF62">
    <property type="entry name" value="COBW DOMAIN-CONTAINING PROTEIN"/>
    <property type="match status" value="1"/>
</dbReference>
<dbReference type="InterPro" id="IPR027417">
    <property type="entry name" value="P-loop_NTPase"/>
</dbReference>
<dbReference type="Pfam" id="PF02492">
    <property type="entry name" value="cobW"/>
    <property type="match status" value="1"/>
</dbReference>
<evidence type="ECO:0000256" key="6">
    <source>
        <dbReference type="SAM" id="MobiDB-lite"/>
    </source>
</evidence>
<reference evidence="8" key="1">
    <citation type="submission" date="2021-02" db="EMBL/GenBank/DDBJ databases">
        <authorList>
            <person name="Dougan E. K."/>
            <person name="Rhodes N."/>
            <person name="Thang M."/>
            <person name="Chan C."/>
        </authorList>
    </citation>
    <scope>NUCLEOTIDE SEQUENCE</scope>
</reference>
<dbReference type="InterPro" id="IPR011629">
    <property type="entry name" value="CobW-like_C"/>
</dbReference>
<keyword evidence="1" id="KW-0547">Nucleotide-binding</keyword>
<keyword evidence="9" id="KW-1185">Reference proteome</keyword>
<gene>
    <name evidence="8" type="ORF">PGLA1383_LOCUS2987</name>
</gene>
<feature type="region of interest" description="Disordered" evidence="6">
    <location>
        <begin position="354"/>
        <end position="427"/>
    </location>
</feature>
<sequence length="554" mass="60665">MAAAATALDARRRRRQVWPSLFQPGSRRSAGSSVLQRKAEPEDHEALRYSVGDRVECNVDGFQAGVIIKEWYHEPGWPKGETVPYQVKLDSGTTIYVPYDVDDCVRRATGILAKGKIPVTILTGFLGAGKTTLLNYILRAQHGKRYAVIENEFGDAAIDEMLLEQSAGKQSTMESITVLDNGCLCCTMRDDLVEAIRNIVATVEERLEAGLPNAMIDGILIETTGMADPGPVCKTFGADEVVNKYCKIDGILTVVDAAHFLTQLRRDRPVDVVNEPAQQVAFADKILLNKADAVSPDRLRETSAAIRAINAFAPIVECSLSLRPDAVPIQEIVEIDAFDTTRLLRAEAEHGDVDLAANPDEGHSSAHKHGHGHTEDCQDAACSDPSHAHERGGHDHGHDATCADSECTDSSHGHDHGHSHESSVTRHDTDIGSMVLELKGQPLDVQKFNALLSEILCEHSVDLYRYKGILACLQQDKVVRYVLQGVHDMMDISFSGEWPEGRPLRTQIVLIGRRLDRDEWQRRFAECAVSFDGASSVQATASSASQGAPQPERV</sequence>
<dbReference type="AlphaFoldDB" id="A0A813D912"/>
<feature type="compositionally biased region" description="Basic and acidic residues" evidence="6">
    <location>
        <begin position="409"/>
        <end position="427"/>
    </location>
</feature>
<organism evidence="8 9">
    <name type="scientific">Polarella glacialis</name>
    <name type="common">Dinoflagellate</name>
    <dbReference type="NCBI Taxonomy" id="89957"/>
    <lineage>
        <taxon>Eukaryota</taxon>
        <taxon>Sar</taxon>
        <taxon>Alveolata</taxon>
        <taxon>Dinophyceae</taxon>
        <taxon>Suessiales</taxon>
        <taxon>Suessiaceae</taxon>
        <taxon>Polarella</taxon>
    </lineage>
</organism>
<evidence type="ECO:0000256" key="2">
    <source>
        <dbReference type="ARBA" id="ARBA00022801"/>
    </source>
</evidence>
<feature type="compositionally biased region" description="Basic and acidic residues" evidence="6">
    <location>
        <begin position="386"/>
        <end position="401"/>
    </location>
</feature>
<evidence type="ECO:0000256" key="4">
    <source>
        <dbReference type="ARBA" id="ARBA00034320"/>
    </source>
</evidence>
<dbReference type="OrthoDB" id="258627at2759"/>
<accession>A0A813D912</accession>
<dbReference type="OMA" id="QFATHVE"/>
<dbReference type="Gene3D" id="3.40.50.300">
    <property type="entry name" value="P-loop containing nucleotide triphosphate hydrolases"/>
    <property type="match status" value="1"/>
</dbReference>
<evidence type="ECO:0000256" key="5">
    <source>
        <dbReference type="ARBA" id="ARBA00049117"/>
    </source>
</evidence>
<comment type="similarity">
    <text evidence="4">Belongs to the SIMIBI class G3E GTPase family. ZNG1 subfamily.</text>
</comment>
<comment type="catalytic activity">
    <reaction evidence="5">
        <text>GTP + H2O = GDP + phosphate + H(+)</text>
        <dbReference type="Rhea" id="RHEA:19669"/>
        <dbReference type="ChEBI" id="CHEBI:15377"/>
        <dbReference type="ChEBI" id="CHEBI:15378"/>
        <dbReference type="ChEBI" id="CHEBI:37565"/>
        <dbReference type="ChEBI" id="CHEBI:43474"/>
        <dbReference type="ChEBI" id="CHEBI:58189"/>
    </reaction>
    <physiologicalReaction direction="left-to-right" evidence="5">
        <dbReference type="Rhea" id="RHEA:19670"/>
    </physiologicalReaction>
</comment>
<dbReference type="GO" id="GO:0016787">
    <property type="term" value="F:hydrolase activity"/>
    <property type="evidence" value="ECO:0007669"/>
    <property type="project" value="UniProtKB-KW"/>
</dbReference>
<dbReference type="Pfam" id="PF07683">
    <property type="entry name" value="CobW_C"/>
    <property type="match status" value="1"/>
</dbReference>
<name>A0A813D912_POLGL</name>
<feature type="domain" description="CobW C-terminal" evidence="7">
    <location>
        <begin position="431"/>
        <end position="528"/>
    </location>
</feature>
<evidence type="ECO:0000313" key="8">
    <source>
        <dbReference type="EMBL" id="CAE8584043.1"/>
    </source>
</evidence>
<evidence type="ECO:0000259" key="7">
    <source>
        <dbReference type="SMART" id="SM00833"/>
    </source>
</evidence>
<dbReference type="InterPro" id="IPR003495">
    <property type="entry name" value="CobW/HypB/UreG_nucleotide-bd"/>
</dbReference>
<dbReference type="SUPFAM" id="SSF52540">
    <property type="entry name" value="P-loop containing nucleoside triphosphate hydrolases"/>
    <property type="match status" value="1"/>
</dbReference>
<dbReference type="SMART" id="SM00833">
    <property type="entry name" value="CobW_C"/>
    <property type="match status" value="1"/>
</dbReference>